<reference evidence="6 7" key="1">
    <citation type="submission" date="2024-04" db="EMBL/GenBank/DDBJ databases">
        <title>Draft genome sequence of Pseudophaeobacter arcticus NBRC 116598.</title>
        <authorList>
            <person name="Miyakawa T."/>
            <person name="Kusuya Y."/>
            <person name="Miura T."/>
        </authorList>
    </citation>
    <scope>NUCLEOTIDE SEQUENCE [LARGE SCALE GENOMIC DNA]</scope>
    <source>
        <strain evidence="6 7">SU-CL00105</strain>
    </source>
</reference>
<accession>A0ABQ0ANT1</accession>
<dbReference type="PROSITE" id="PS50931">
    <property type="entry name" value="HTH_LYSR"/>
    <property type="match status" value="1"/>
</dbReference>
<comment type="caution">
    <text evidence="6">The sequence shown here is derived from an EMBL/GenBank/DDBJ whole genome shotgun (WGS) entry which is preliminary data.</text>
</comment>
<dbReference type="SUPFAM" id="SSF53850">
    <property type="entry name" value="Periplasmic binding protein-like II"/>
    <property type="match status" value="1"/>
</dbReference>
<dbReference type="RefSeq" id="WP_353401158.1">
    <property type="nucleotide sequence ID" value="NZ_BAABWU010000012.1"/>
</dbReference>
<keyword evidence="4" id="KW-0804">Transcription</keyword>
<sequence>MVLLMHGNRLPPLEWIRAFEAAARLGSFTAAASEVGLTQAAVSQRIGQLEKHLGIRLFNRKARTIALTVEGEAWLPHVRHALDGLRDSTEAIFGAGHKRLTISASQSVIELWLMSRLGQLQALTGAELSIRTLVLGAHDAPLDDVISIRYGTGDWPHPYKARLYAEELAPVAAPSLAKRADPWTILPRIACAGARPGWPAWAAAFGIPTTPVPHLRFDTQLTALTAAKAGLGVALASLPLCAGALKEGTLVRLDARSLAHHESYWLLAGPKAVSRQTWTTIAESI</sequence>
<dbReference type="InterPro" id="IPR058163">
    <property type="entry name" value="LysR-type_TF_proteobact-type"/>
</dbReference>
<evidence type="ECO:0000313" key="6">
    <source>
        <dbReference type="EMBL" id="GAA6197514.1"/>
    </source>
</evidence>
<feature type="domain" description="HTH lysR-type" evidence="5">
    <location>
        <begin position="11"/>
        <end position="68"/>
    </location>
</feature>
<protein>
    <submittedName>
        <fullName evidence="6">LysR family transcriptional regulator</fullName>
    </submittedName>
</protein>
<keyword evidence="2" id="KW-0805">Transcription regulation</keyword>
<dbReference type="Gene3D" id="1.10.10.10">
    <property type="entry name" value="Winged helix-like DNA-binding domain superfamily/Winged helix DNA-binding domain"/>
    <property type="match status" value="1"/>
</dbReference>
<dbReference type="SUPFAM" id="SSF46785">
    <property type="entry name" value="Winged helix' DNA-binding domain"/>
    <property type="match status" value="1"/>
</dbReference>
<name>A0ABQ0ANT1_9RHOB</name>
<dbReference type="PANTHER" id="PTHR30537">
    <property type="entry name" value="HTH-TYPE TRANSCRIPTIONAL REGULATOR"/>
    <property type="match status" value="1"/>
</dbReference>
<keyword evidence="3" id="KW-0238">DNA-binding</keyword>
<evidence type="ECO:0000256" key="3">
    <source>
        <dbReference type="ARBA" id="ARBA00023125"/>
    </source>
</evidence>
<evidence type="ECO:0000313" key="7">
    <source>
        <dbReference type="Proteomes" id="UP001441944"/>
    </source>
</evidence>
<evidence type="ECO:0000256" key="2">
    <source>
        <dbReference type="ARBA" id="ARBA00023015"/>
    </source>
</evidence>
<proteinExistence type="inferred from homology"/>
<keyword evidence="7" id="KW-1185">Reference proteome</keyword>
<evidence type="ECO:0000256" key="4">
    <source>
        <dbReference type="ARBA" id="ARBA00023163"/>
    </source>
</evidence>
<dbReference type="Pfam" id="PF03466">
    <property type="entry name" value="LysR_substrate"/>
    <property type="match status" value="1"/>
</dbReference>
<evidence type="ECO:0000259" key="5">
    <source>
        <dbReference type="PROSITE" id="PS50931"/>
    </source>
</evidence>
<gene>
    <name evidence="6" type="ORF">NBRC116598_29580</name>
</gene>
<comment type="similarity">
    <text evidence="1">Belongs to the LysR transcriptional regulatory family.</text>
</comment>
<dbReference type="InterPro" id="IPR000847">
    <property type="entry name" value="LysR_HTH_N"/>
</dbReference>
<dbReference type="EMBL" id="BAABWU010000012">
    <property type="protein sequence ID" value="GAA6197514.1"/>
    <property type="molecule type" value="Genomic_DNA"/>
</dbReference>
<dbReference type="PRINTS" id="PR00039">
    <property type="entry name" value="HTHLYSR"/>
</dbReference>
<dbReference type="PANTHER" id="PTHR30537:SF5">
    <property type="entry name" value="HTH-TYPE TRANSCRIPTIONAL ACTIVATOR TTDR-RELATED"/>
    <property type="match status" value="1"/>
</dbReference>
<organism evidence="6 7">
    <name type="scientific">Pseudophaeobacter arcticus</name>
    <dbReference type="NCBI Taxonomy" id="385492"/>
    <lineage>
        <taxon>Bacteria</taxon>
        <taxon>Pseudomonadati</taxon>
        <taxon>Pseudomonadota</taxon>
        <taxon>Alphaproteobacteria</taxon>
        <taxon>Rhodobacterales</taxon>
        <taxon>Paracoccaceae</taxon>
        <taxon>Pseudophaeobacter</taxon>
    </lineage>
</organism>
<dbReference type="InterPro" id="IPR005119">
    <property type="entry name" value="LysR_subst-bd"/>
</dbReference>
<evidence type="ECO:0000256" key="1">
    <source>
        <dbReference type="ARBA" id="ARBA00009437"/>
    </source>
</evidence>
<dbReference type="InterPro" id="IPR036390">
    <property type="entry name" value="WH_DNA-bd_sf"/>
</dbReference>
<dbReference type="Gene3D" id="3.40.190.10">
    <property type="entry name" value="Periplasmic binding protein-like II"/>
    <property type="match status" value="2"/>
</dbReference>
<dbReference type="Proteomes" id="UP001441944">
    <property type="component" value="Unassembled WGS sequence"/>
</dbReference>
<dbReference type="InterPro" id="IPR036388">
    <property type="entry name" value="WH-like_DNA-bd_sf"/>
</dbReference>
<dbReference type="Pfam" id="PF00126">
    <property type="entry name" value="HTH_1"/>
    <property type="match status" value="1"/>
</dbReference>